<dbReference type="OrthoDB" id="3626597at2759"/>
<organism evidence="15 16">
    <name type="scientific">Aphanomyces stellatus</name>
    <dbReference type="NCBI Taxonomy" id="120398"/>
    <lineage>
        <taxon>Eukaryota</taxon>
        <taxon>Sar</taxon>
        <taxon>Stramenopiles</taxon>
        <taxon>Oomycota</taxon>
        <taxon>Saprolegniomycetes</taxon>
        <taxon>Saprolegniales</taxon>
        <taxon>Verrucalvaceae</taxon>
        <taxon>Aphanomyces</taxon>
    </lineage>
</organism>
<dbReference type="PROSITE" id="PS52035">
    <property type="entry name" value="PEPTIDASE_M14"/>
    <property type="match status" value="1"/>
</dbReference>
<dbReference type="AlphaFoldDB" id="A0A485KDI3"/>
<evidence type="ECO:0000256" key="6">
    <source>
        <dbReference type="ARBA" id="ARBA00022729"/>
    </source>
</evidence>
<sequence>MKFAIQFVLAIAVTLSTAFNDTVVGIDGRIRTVAEDAVIQDDADTNRRCQQQNGNYLPILTPGKYAASAFHNCFHTTAQIYEFLDTLVGQNANILSKISVGQTTNGATIVGYKLSTASSRGQSLYFQSMIHAREWIAGSSNLFTLSSILDDVANNKPTPSDSFDLYFVPIVNVDGYDITWHTNRYQRKNVHEVDINRNFPSPYSNPNPPSPAADDFPGPYPFSEVEAKSLNDWLQSQRTAWQGFVDIHSYSGLILYPFGDTRAPIGNGVDAKFEALGRGLQRVMGAYTPEHFYELYMAYGTFTDYTYREFKKASITIEIIGQDFVAPAADIRTHGKVVYNGLIQFPAKLPCSMGERLPPLPP</sequence>
<keyword evidence="8" id="KW-0862">Zinc</keyword>
<keyword evidence="16" id="KW-1185">Reference proteome</keyword>
<dbReference type="GO" id="GO:0004181">
    <property type="term" value="F:metallocarboxypeptidase activity"/>
    <property type="evidence" value="ECO:0007669"/>
    <property type="project" value="InterPro"/>
</dbReference>
<dbReference type="SMART" id="SM00631">
    <property type="entry name" value="Zn_pept"/>
    <property type="match status" value="1"/>
</dbReference>
<dbReference type="GO" id="GO:0008270">
    <property type="term" value="F:zinc ion binding"/>
    <property type="evidence" value="ECO:0007669"/>
    <property type="project" value="InterPro"/>
</dbReference>
<accession>A0A485KDI3</accession>
<feature type="domain" description="Peptidase M14" evidence="13">
    <location>
        <begin position="73"/>
        <end position="349"/>
    </location>
</feature>
<evidence type="ECO:0000313" key="16">
    <source>
        <dbReference type="Proteomes" id="UP000332933"/>
    </source>
</evidence>
<dbReference type="FunFam" id="3.40.630.10:FF:000084">
    <property type="entry name" value="Carboxypeptidase B2"/>
    <property type="match status" value="1"/>
</dbReference>
<keyword evidence="6 12" id="KW-0732">Signal</keyword>
<evidence type="ECO:0000313" key="15">
    <source>
        <dbReference type="EMBL" id="VFT80585.1"/>
    </source>
</evidence>
<protein>
    <submittedName>
        <fullName evidence="15">Aste57867_3419 protein</fullName>
    </submittedName>
</protein>
<evidence type="ECO:0000256" key="2">
    <source>
        <dbReference type="ARBA" id="ARBA00005988"/>
    </source>
</evidence>
<keyword evidence="3" id="KW-0121">Carboxypeptidase</keyword>
<comment type="similarity">
    <text evidence="2 10">Belongs to the peptidase M14 family.</text>
</comment>
<dbReference type="InterPro" id="IPR057247">
    <property type="entry name" value="CARBOXYPEPT_ZN_2"/>
</dbReference>
<proteinExistence type="inferred from homology"/>
<dbReference type="GO" id="GO:0005615">
    <property type="term" value="C:extracellular space"/>
    <property type="evidence" value="ECO:0007669"/>
    <property type="project" value="TreeGrafter"/>
</dbReference>
<dbReference type="EMBL" id="VJMH01000597">
    <property type="protein sequence ID" value="KAF0715353.1"/>
    <property type="molecule type" value="Genomic_DNA"/>
</dbReference>
<evidence type="ECO:0000259" key="13">
    <source>
        <dbReference type="PROSITE" id="PS52035"/>
    </source>
</evidence>
<evidence type="ECO:0000256" key="1">
    <source>
        <dbReference type="ARBA" id="ARBA00001947"/>
    </source>
</evidence>
<dbReference type="PRINTS" id="PR00765">
    <property type="entry name" value="CRBOXYPTASEA"/>
</dbReference>
<evidence type="ECO:0000256" key="11">
    <source>
        <dbReference type="SAM" id="MobiDB-lite"/>
    </source>
</evidence>
<dbReference type="InterPro" id="IPR000834">
    <property type="entry name" value="Peptidase_M14"/>
</dbReference>
<dbReference type="GO" id="GO:0006508">
    <property type="term" value="P:proteolysis"/>
    <property type="evidence" value="ECO:0007669"/>
    <property type="project" value="UniProtKB-KW"/>
</dbReference>
<feature type="region of interest" description="Disordered" evidence="11">
    <location>
        <begin position="196"/>
        <end position="218"/>
    </location>
</feature>
<evidence type="ECO:0000256" key="4">
    <source>
        <dbReference type="ARBA" id="ARBA00022670"/>
    </source>
</evidence>
<keyword evidence="7" id="KW-0378">Hydrolase</keyword>
<dbReference type="Pfam" id="PF00246">
    <property type="entry name" value="Peptidase_M14"/>
    <property type="match status" value="1"/>
</dbReference>
<evidence type="ECO:0000256" key="9">
    <source>
        <dbReference type="ARBA" id="ARBA00023049"/>
    </source>
</evidence>
<dbReference type="PROSITE" id="PS00133">
    <property type="entry name" value="CARBOXYPEPT_ZN_2"/>
    <property type="match status" value="1"/>
</dbReference>
<dbReference type="SUPFAM" id="SSF53187">
    <property type="entry name" value="Zn-dependent exopeptidases"/>
    <property type="match status" value="1"/>
</dbReference>
<keyword evidence="4" id="KW-0645">Protease</keyword>
<dbReference type="EMBL" id="CAADRA010000597">
    <property type="protein sequence ID" value="VFT80585.1"/>
    <property type="molecule type" value="Genomic_DNA"/>
</dbReference>
<feature type="signal peptide" evidence="12">
    <location>
        <begin position="1"/>
        <end position="18"/>
    </location>
</feature>
<dbReference type="PANTHER" id="PTHR11705:SF143">
    <property type="entry name" value="SLL0236 PROTEIN"/>
    <property type="match status" value="1"/>
</dbReference>
<name>A0A485KDI3_9STRA</name>
<evidence type="ECO:0000256" key="10">
    <source>
        <dbReference type="PROSITE-ProRule" id="PRU01379"/>
    </source>
</evidence>
<evidence type="ECO:0000256" key="8">
    <source>
        <dbReference type="ARBA" id="ARBA00022833"/>
    </source>
</evidence>
<reference evidence="14" key="2">
    <citation type="submission" date="2019-06" db="EMBL/GenBank/DDBJ databases">
        <title>Genomics analysis of Aphanomyces spp. identifies a new class of oomycete effector associated with host adaptation.</title>
        <authorList>
            <person name="Gaulin E."/>
        </authorList>
    </citation>
    <scope>NUCLEOTIDE SEQUENCE</scope>
    <source>
        <strain evidence="14">CBS 578.67</strain>
    </source>
</reference>
<evidence type="ECO:0000256" key="12">
    <source>
        <dbReference type="SAM" id="SignalP"/>
    </source>
</evidence>
<evidence type="ECO:0000313" key="14">
    <source>
        <dbReference type="EMBL" id="KAF0715353.1"/>
    </source>
</evidence>
<dbReference type="Gene3D" id="3.40.630.10">
    <property type="entry name" value="Zn peptidases"/>
    <property type="match status" value="1"/>
</dbReference>
<comment type="cofactor">
    <cofactor evidence="1">
        <name>Zn(2+)</name>
        <dbReference type="ChEBI" id="CHEBI:29105"/>
    </cofactor>
</comment>
<dbReference type="PANTHER" id="PTHR11705">
    <property type="entry name" value="PROTEASE FAMILY M14 CARBOXYPEPTIDASE A,B"/>
    <property type="match status" value="1"/>
</dbReference>
<dbReference type="Proteomes" id="UP000332933">
    <property type="component" value="Unassembled WGS sequence"/>
</dbReference>
<evidence type="ECO:0000256" key="7">
    <source>
        <dbReference type="ARBA" id="ARBA00022801"/>
    </source>
</evidence>
<keyword evidence="9" id="KW-0482">Metalloprotease</keyword>
<feature type="active site" description="Proton donor/acceptor" evidence="10">
    <location>
        <position position="318"/>
    </location>
</feature>
<keyword evidence="5" id="KW-0479">Metal-binding</keyword>
<gene>
    <name evidence="15" type="primary">Aste57867_3419</name>
    <name evidence="14" type="ORF">As57867_003409</name>
    <name evidence="15" type="ORF">ASTE57867_3419</name>
</gene>
<evidence type="ECO:0000256" key="3">
    <source>
        <dbReference type="ARBA" id="ARBA00022645"/>
    </source>
</evidence>
<reference evidence="15 16" key="1">
    <citation type="submission" date="2019-03" db="EMBL/GenBank/DDBJ databases">
        <authorList>
            <person name="Gaulin E."/>
            <person name="Dumas B."/>
        </authorList>
    </citation>
    <scope>NUCLEOTIDE SEQUENCE [LARGE SCALE GENOMIC DNA]</scope>
    <source>
        <strain evidence="15">CBS 568.67</strain>
    </source>
</reference>
<evidence type="ECO:0000256" key="5">
    <source>
        <dbReference type="ARBA" id="ARBA00022723"/>
    </source>
</evidence>
<feature type="chain" id="PRO_5033828599" evidence="12">
    <location>
        <begin position="19"/>
        <end position="362"/>
    </location>
</feature>